<accession>A0A951UBV7</accession>
<organism evidence="1 2">
    <name type="scientific">Symplocastrum torsivum CPER-KK1</name>
    <dbReference type="NCBI Taxonomy" id="450513"/>
    <lineage>
        <taxon>Bacteria</taxon>
        <taxon>Bacillati</taxon>
        <taxon>Cyanobacteriota</taxon>
        <taxon>Cyanophyceae</taxon>
        <taxon>Oscillatoriophycideae</taxon>
        <taxon>Oscillatoriales</taxon>
        <taxon>Microcoleaceae</taxon>
        <taxon>Symplocastrum</taxon>
    </lineage>
</organism>
<evidence type="ECO:0000313" key="2">
    <source>
        <dbReference type="Proteomes" id="UP000753908"/>
    </source>
</evidence>
<reference evidence="1" key="1">
    <citation type="submission" date="2021-05" db="EMBL/GenBank/DDBJ databases">
        <authorList>
            <person name="Pietrasiak N."/>
            <person name="Ward R."/>
            <person name="Stajich J.E."/>
            <person name="Kurbessoian T."/>
        </authorList>
    </citation>
    <scope>NUCLEOTIDE SEQUENCE</scope>
    <source>
        <strain evidence="1">CPER-KK1</strain>
    </source>
</reference>
<proteinExistence type="predicted"/>
<gene>
    <name evidence="1" type="ORF">KME25_25935</name>
</gene>
<sequence length="50" mass="5875">MIGNLPNVNALRARHTGWDKPTPQNLKDIGTIEFFWRNLFEAIFYPNQDN</sequence>
<name>A0A951UBV7_9CYAN</name>
<dbReference type="AlphaFoldDB" id="A0A951UBV7"/>
<reference evidence="1" key="2">
    <citation type="journal article" date="2022" name="Microbiol. Resour. Announc.">
        <title>Metagenome Sequencing to Explore Phylogenomics of Terrestrial Cyanobacteria.</title>
        <authorList>
            <person name="Ward R.D."/>
            <person name="Stajich J.E."/>
            <person name="Johansen J.R."/>
            <person name="Huntemann M."/>
            <person name="Clum A."/>
            <person name="Foster B."/>
            <person name="Foster B."/>
            <person name="Roux S."/>
            <person name="Palaniappan K."/>
            <person name="Varghese N."/>
            <person name="Mukherjee S."/>
            <person name="Reddy T.B.K."/>
            <person name="Daum C."/>
            <person name="Copeland A."/>
            <person name="Chen I.A."/>
            <person name="Ivanova N.N."/>
            <person name="Kyrpides N.C."/>
            <person name="Shapiro N."/>
            <person name="Eloe-Fadrosh E.A."/>
            <person name="Pietrasiak N."/>
        </authorList>
    </citation>
    <scope>NUCLEOTIDE SEQUENCE</scope>
    <source>
        <strain evidence="1">CPER-KK1</strain>
    </source>
</reference>
<protein>
    <submittedName>
        <fullName evidence="1">Uncharacterized protein</fullName>
    </submittedName>
</protein>
<evidence type="ECO:0000313" key="1">
    <source>
        <dbReference type="EMBL" id="MBW4547858.1"/>
    </source>
</evidence>
<comment type="caution">
    <text evidence="1">The sequence shown here is derived from an EMBL/GenBank/DDBJ whole genome shotgun (WGS) entry which is preliminary data.</text>
</comment>
<dbReference type="Proteomes" id="UP000753908">
    <property type="component" value="Unassembled WGS sequence"/>
</dbReference>
<dbReference type="EMBL" id="JAHHIF010000049">
    <property type="protein sequence ID" value="MBW4547858.1"/>
    <property type="molecule type" value="Genomic_DNA"/>
</dbReference>